<dbReference type="GO" id="GO:0016020">
    <property type="term" value="C:membrane"/>
    <property type="evidence" value="ECO:0007669"/>
    <property type="project" value="InterPro"/>
</dbReference>
<dbReference type="Gene3D" id="2.60.40.1320">
    <property type="entry name" value="SRS domain"/>
    <property type="match status" value="2"/>
</dbReference>
<dbReference type="GeneID" id="94429853"/>
<keyword evidence="1" id="KW-0732">Signal</keyword>
<dbReference type="VEuPathDB" id="ToxoDB:CSUI_006484"/>
<dbReference type="Proteomes" id="UP000221165">
    <property type="component" value="Unassembled WGS sequence"/>
</dbReference>
<accession>A0A2C6KQ53</accession>
<evidence type="ECO:0000256" key="1">
    <source>
        <dbReference type="SAM" id="SignalP"/>
    </source>
</evidence>
<protein>
    <submittedName>
        <fullName evidence="3">Sag-related sequence srs57</fullName>
    </submittedName>
</protein>
<reference evidence="3 4" key="1">
    <citation type="journal article" date="2017" name="Int. J. Parasitol.">
        <title>The genome of the protozoan parasite Cystoisospora suis and a reverse vaccinology approach to identify vaccine candidates.</title>
        <authorList>
            <person name="Palmieri N."/>
            <person name="Shrestha A."/>
            <person name="Ruttkowski B."/>
            <person name="Beck T."/>
            <person name="Vogl C."/>
            <person name="Tomley F."/>
            <person name="Blake D.P."/>
            <person name="Joachim A."/>
        </authorList>
    </citation>
    <scope>NUCLEOTIDE SEQUENCE [LARGE SCALE GENOMIC DNA]</scope>
    <source>
        <strain evidence="3 4">Wien I</strain>
    </source>
</reference>
<dbReference type="InterPro" id="IPR028352">
    <property type="entry name" value="Surface_antig_SAG1"/>
</dbReference>
<sequence length="235" mass="24971">MGCYRAGVPVLLLSLCAFPRVESADSLATIQKDSSGMYICKQVSPTANLSSTAAVTLSPENPKYSLACLGGDFEFMPLDGAQGPALTVCKSTSKTKDECELNQLALQDVLPKATNDWYAIEGNPRHVQGDVKYDFTIPPDGFPHAQQVFNVGCRSIYGKYCFLTVTVQPMTAAVTGKKVSCAYQESGPASLSVSLSESDNSFTLVCGTGHFPQPSTYSTQYCSGSSVDPTACAPK</sequence>
<dbReference type="RefSeq" id="XP_067921384.1">
    <property type="nucleotide sequence ID" value="XM_068066642.1"/>
</dbReference>
<comment type="caution">
    <text evidence="3">The sequence shown here is derived from an EMBL/GenBank/DDBJ whole genome shotgun (WGS) entry which is preliminary data.</text>
</comment>
<feature type="domain" description="SRS" evidence="2">
    <location>
        <begin position="40"/>
        <end position="167"/>
    </location>
</feature>
<dbReference type="Pfam" id="PF04092">
    <property type="entry name" value="SAG"/>
    <property type="match status" value="2"/>
</dbReference>
<keyword evidence="4" id="KW-1185">Reference proteome</keyword>
<dbReference type="OrthoDB" id="330180at2759"/>
<feature type="chain" id="PRO_5012699776" evidence="1">
    <location>
        <begin position="24"/>
        <end position="235"/>
    </location>
</feature>
<dbReference type="InterPro" id="IPR007226">
    <property type="entry name" value="SRS_dom"/>
</dbReference>
<evidence type="ECO:0000259" key="2">
    <source>
        <dbReference type="Pfam" id="PF04092"/>
    </source>
</evidence>
<feature type="signal peptide" evidence="1">
    <location>
        <begin position="1"/>
        <end position="23"/>
    </location>
</feature>
<dbReference type="AlphaFoldDB" id="A0A2C6KQ53"/>
<organism evidence="3 4">
    <name type="scientific">Cystoisospora suis</name>
    <dbReference type="NCBI Taxonomy" id="483139"/>
    <lineage>
        <taxon>Eukaryota</taxon>
        <taxon>Sar</taxon>
        <taxon>Alveolata</taxon>
        <taxon>Apicomplexa</taxon>
        <taxon>Conoidasida</taxon>
        <taxon>Coccidia</taxon>
        <taxon>Eucoccidiorida</taxon>
        <taxon>Eimeriorina</taxon>
        <taxon>Sarcocystidae</taxon>
        <taxon>Cystoisospora</taxon>
    </lineage>
</organism>
<feature type="domain" description="SRS" evidence="2">
    <location>
        <begin position="178"/>
        <end position="233"/>
    </location>
</feature>
<proteinExistence type="predicted"/>
<name>A0A2C6KQ53_9APIC</name>
<evidence type="ECO:0000313" key="3">
    <source>
        <dbReference type="EMBL" id="PHJ19687.1"/>
    </source>
</evidence>
<dbReference type="EMBL" id="MIGC01003279">
    <property type="protein sequence ID" value="PHJ19687.1"/>
    <property type="molecule type" value="Genomic_DNA"/>
</dbReference>
<dbReference type="SUPFAM" id="SSF74877">
    <property type="entry name" value="Major surface antigen p30, SAG1"/>
    <property type="match status" value="2"/>
</dbReference>
<dbReference type="PRINTS" id="PR01801">
    <property type="entry name" value="SURFCEANTIGN"/>
</dbReference>
<feature type="non-terminal residue" evidence="3">
    <location>
        <position position="235"/>
    </location>
</feature>
<gene>
    <name evidence="3" type="ORF">CSUI_006484</name>
</gene>
<evidence type="ECO:0000313" key="4">
    <source>
        <dbReference type="Proteomes" id="UP000221165"/>
    </source>
</evidence>
<dbReference type="InterPro" id="IPR036755">
    <property type="entry name" value="SRS_dom_sf"/>
</dbReference>